<proteinExistence type="evidence at transcript level"/>
<dbReference type="EMBL" id="BT064925">
    <property type="protein sequence ID" value="ACN30801.1"/>
    <property type="molecule type" value="mRNA"/>
</dbReference>
<reference evidence="2" key="2">
    <citation type="submission" date="2012-06" db="EMBL/GenBank/DDBJ databases">
        <authorList>
            <person name="Yu Y."/>
            <person name="Currie J."/>
            <person name="Lomeli R."/>
            <person name="Angelova A."/>
            <person name="Collura K."/>
            <person name="Wissotski M."/>
            <person name="Campos D."/>
            <person name="Kudrna D."/>
            <person name="Golser W."/>
            <person name="Ashely E."/>
            <person name="Descour A."/>
            <person name="Fernandes J."/>
            <person name="Soderlund C."/>
            <person name="Walbot V."/>
        </authorList>
    </citation>
    <scope>NUCLEOTIDE SEQUENCE</scope>
    <source>
        <strain evidence="2">B73</strain>
    </source>
</reference>
<name>C0P9F6_MAIZE</name>
<protein>
    <submittedName>
        <fullName evidence="2">Uncharacterized protein</fullName>
    </submittedName>
</protein>
<evidence type="ECO:0000313" key="2">
    <source>
        <dbReference type="EMBL" id="ACN30801.1"/>
    </source>
</evidence>
<evidence type="ECO:0000256" key="1">
    <source>
        <dbReference type="SAM" id="MobiDB-lite"/>
    </source>
</evidence>
<dbReference type="AlphaFoldDB" id="C0P9F6"/>
<reference evidence="2" key="1">
    <citation type="journal article" date="2009" name="PLoS Genet.">
        <title>Sequencing, mapping, and analysis of 27,455 maize full-length cDNAs.</title>
        <authorList>
            <person name="Soderlund C."/>
            <person name="Descour A."/>
            <person name="Kudrna D."/>
            <person name="Bomhoff M."/>
            <person name="Boyd L."/>
            <person name="Currie J."/>
            <person name="Angelova A."/>
            <person name="Collura K."/>
            <person name="Wissotski M."/>
            <person name="Ashley E."/>
            <person name="Morrow D."/>
            <person name="Fernandes J."/>
            <person name="Walbot V."/>
            <person name="Yu Y."/>
        </authorList>
    </citation>
    <scope>NUCLEOTIDE SEQUENCE</scope>
    <source>
        <strain evidence="2">B73</strain>
    </source>
</reference>
<feature type="region of interest" description="Disordered" evidence="1">
    <location>
        <begin position="24"/>
        <end position="92"/>
    </location>
</feature>
<accession>C0P9F6</accession>
<organism evidence="2">
    <name type="scientific">Zea mays</name>
    <name type="common">Maize</name>
    <dbReference type="NCBI Taxonomy" id="4577"/>
    <lineage>
        <taxon>Eukaryota</taxon>
        <taxon>Viridiplantae</taxon>
        <taxon>Streptophyta</taxon>
        <taxon>Embryophyta</taxon>
        <taxon>Tracheophyta</taxon>
        <taxon>Spermatophyta</taxon>
        <taxon>Magnoliopsida</taxon>
        <taxon>Liliopsida</taxon>
        <taxon>Poales</taxon>
        <taxon>Poaceae</taxon>
        <taxon>PACMAD clade</taxon>
        <taxon>Panicoideae</taxon>
        <taxon>Andropogonodae</taxon>
        <taxon>Andropogoneae</taxon>
        <taxon>Tripsacinae</taxon>
        <taxon>Zea</taxon>
    </lineage>
</organism>
<sequence length="92" mass="9549">MTPLTVPGCWSWMRFFLATRHHDHGAAAAASHLGQQQRAVPLHPPLARPRAAHPSPPIPPAGKRAAGGEPAGTGTGSTSSPASKLARSDVIY</sequence>